<comment type="caution">
    <text evidence="3">The sequence shown here is derived from an EMBL/GenBank/DDBJ whole genome shotgun (WGS) entry which is preliminary data.</text>
</comment>
<evidence type="ECO:0000256" key="1">
    <source>
        <dbReference type="ARBA" id="ARBA00023125"/>
    </source>
</evidence>
<reference evidence="3 4" key="1">
    <citation type="submission" date="2019-10" db="EMBL/GenBank/DDBJ databases">
        <title>Whole genome shotgun sequence of Acrocarpospora pleiomorpha NBRC 16267.</title>
        <authorList>
            <person name="Ichikawa N."/>
            <person name="Kimura A."/>
            <person name="Kitahashi Y."/>
            <person name="Komaki H."/>
            <person name="Oguchi A."/>
        </authorList>
    </citation>
    <scope>NUCLEOTIDE SEQUENCE [LARGE SCALE GENOMIC DNA]</scope>
    <source>
        <strain evidence="3 4">NBRC 16267</strain>
    </source>
</reference>
<keyword evidence="1" id="KW-0238">DNA-binding</keyword>
<dbReference type="EMBL" id="BLAF01000013">
    <property type="protein sequence ID" value="GES19896.1"/>
    <property type="molecule type" value="Genomic_DNA"/>
</dbReference>
<evidence type="ECO:0000313" key="4">
    <source>
        <dbReference type="Proteomes" id="UP000377595"/>
    </source>
</evidence>
<dbReference type="InterPro" id="IPR029016">
    <property type="entry name" value="GAF-like_dom_sf"/>
</dbReference>
<dbReference type="Gene3D" id="3.30.450.40">
    <property type="match status" value="1"/>
</dbReference>
<organism evidence="3 4">
    <name type="scientific">Acrocarpospora pleiomorpha</name>
    <dbReference type="NCBI Taxonomy" id="90975"/>
    <lineage>
        <taxon>Bacteria</taxon>
        <taxon>Bacillati</taxon>
        <taxon>Actinomycetota</taxon>
        <taxon>Actinomycetes</taxon>
        <taxon>Streptosporangiales</taxon>
        <taxon>Streptosporangiaceae</taxon>
        <taxon>Acrocarpospora</taxon>
    </lineage>
</organism>
<feature type="domain" description="OmpR/PhoB-type" evidence="2">
    <location>
        <begin position="298"/>
        <end position="362"/>
    </location>
</feature>
<dbReference type="SMART" id="SM00862">
    <property type="entry name" value="Trans_reg_C"/>
    <property type="match status" value="1"/>
</dbReference>
<dbReference type="InterPro" id="IPR001867">
    <property type="entry name" value="OmpR/PhoB-type_DNA-bd"/>
</dbReference>
<protein>
    <recommendedName>
        <fullName evidence="2">OmpR/PhoB-type domain-containing protein</fullName>
    </recommendedName>
</protein>
<dbReference type="InterPro" id="IPR003018">
    <property type="entry name" value="GAF"/>
</dbReference>
<proteinExistence type="predicted"/>
<dbReference type="GO" id="GO:0000160">
    <property type="term" value="P:phosphorelay signal transduction system"/>
    <property type="evidence" value="ECO:0007669"/>
    <property type="project" value="InterPro"/>
</dbReference>
<evidence type="ECO:0000259" key="2">
    <source>
        <dbReference type="SMART" id="SM00862"/>
    </source>
</evidence>
<dbReference type="Pfam" id="PF01590">
    <property type="entry name" value="GAF"/>
    <property type="match status" value="1"/>
</dbReference>
<dbReference type="Proteomes" id="UP000377595">
    <property type="component" value="Unassembled WGS sequence"/>
</dbReference>
<dbReference type="AlphaFoldDB" id="A0A5M3XGT2"/>
<dbReference type="GO" id="GO:0006355">
    <property type="term" value="P:regulation of DNA-templated transcription"/>
    <property type="evidence" value="ECO:0007669"/>
    <property type="project" value="InterPro"/>
</dbReference>
<gene>
    <name evidence="3" type="ORF">Aple_027920</name>
</gene>
<accession>A0A5M3XGT2</accession>
<keyword evidence="4" id="KW-1185">Reference proteome</keyword>
<sequence>MQETRFRRMHEAVMSGNMPNGGGPRKVISASWRRSLEAGIHPEVRAAPLVYDAGDIGDARSAHPLNEVLPLLNHTLLQIADEAAHIMVVADADGHILWRDGHREVLQRADTIGLAAGFAWSEEAVGTNGIGTALATGRPTPVYSAEHLIRVLHHWSCVGSPIIDPDTGSVLGCVDISGTTKSLPPATVALVGAAAQLAESHLALRMRESDERIRSRHQSRLRASGLLVTPSGRVISGLGGERLTLPVASDRMVLPDGRAARVESLGDAYLIMPFGVSEPPRLRLTLLGSERPHAELDGAHVPLSLRHAEILALLASHPRGLTAEQLSFLLYGDEGNPVTIRAEIHRLRAQLSGAVAAKPYRLVGEVESDVLSVRRALSTGDLATITRLYQGPLLPRSESPALRRERDELDARVRSELLARGSIDDLWTFAQTPTGHDDGEILEHIITKTSPNDHRHAAARVRLSADT</sequence>
<dbReference type="GO" id="GO:0003677">
    <property type="term" value="F:DNA binding"/>
    <property type="evidence" value="ECO:0007669"/>
    <property type="project" value="UniProtKB-KW"/>
</dbReference>
<evidence type="ECO:0000313" key="3">
    <source>
        <dbReference type="EMBL" id="GES19896.1"/>
    </source>
</evidence>
<name>A0A5M3XGT2_9ACTN</name>